<evidence type="ECO:0000313" key="3">
    <source>
        <dbReference type="Proteomes" id="UP000003299"/>
    </source>
</evidence>
<organism evidence="2 3">
    <name type="scientific">Xanthomonas vesicatoria ATCC 35937</name>
    <dbReference type="NCBI Taxonomy" id="925775"/>
    <lineage>
        <taxon>Bacteria</taxon>
        <taxon>Pseudomonadati</taxon>
        <taxon>Pseudomonadota</taxon>
        <taxon>Gammaproteobacteria</taxon>
        <taxon>Lysobacterales</taxon>
        <taxon>Lysobacteraceae</taxon>
        <taxon>Xanthomonas</taxon>
    </lineage>
</organism>
<evidence type="ECO:0000313" key="2">
    <source>
        <dbReference type="EMBL" id="EGD11134.1"/>
    </source>
</evidence>
<dbReference type="EMBL" id="AEQV01000010">
    <property type="protein sequence ID" value="EGD11134.1"/>
    <property type="molecule type" value="Genomic_DNA"/>
</dbReference>
<dbReference type="AlphaFoldDB" id="F0B8Q0"/>
<proteinExistence type="predicted"/>
<name>F0B8Q0_9XANT</name>
<reference evidence="2 3" key="1">
    <citation type="journal article" date="2011" name="BMC Genomics">
        <title>Comparative genomics reveals diversity among xanthomonads infecting tomato and pepper.</title>
        <authorList>
            <person name="Potnis N."/>
            <person name="Krasileva K."/>
            <person name="Chow V."/>
            <person name="Almeida N.F."/>
            <person name="Patil P.B."/>
            <person name="Ryan R.P."/>
            <person name="Sharlach M."/>
            <person name="Behlau F."/>
            <person name="Dow J.M."/>
            <person name="Momol M.T."/>
            <person name="White F.F."/>
            <person name="Preston J.F."/>
            <person name="Vinatzer B.A."/>
            <person name="Koebnik R."/>
            <person name="Setubal J.C."/>
            <person name="Norman D.J."/>
            <person name="Staskawicz B.J."/>
            <person name="Jones J.B."/>
        </authorList>
    </citation>
    <scope>NUCLEOTIDE SEQUENCE [LARGE SCALE GENOMIC DNA]</scope>
    <source>
        <strain evidence="2 3">ATCC 35937</strain>
    </source>
</reference>
<sequence>MPPQRSDGAQEAPRPSDDQMRAIRERIEARRRQLQQQRQSGSTPGQTQ</sequence>
<evidence type="ECO:0000256" key="1">
    <source>
        <dbReference type="SAM" id="MobiDB-lite"/>
    </source>
</evidence>
<protein>
    <submittedName>
        <fullName evidence="2">General secretion pathway protein N</fullName>
    </submittedName>
</protein>
<feature type="region of interest" description="Disordered" evidence="1">
    <location>
        <begin position="1"/>
        <end position="48"/>
    </location>
</feature>
<accession>F0B8Q0</accession>
<dbReference type="Proteomes" id="UP000003299">
    <property type="component" value="Unassembled WGS sequence"/>
</dbReference>
<gene>
    <name evidence="2" type="ORF">XVE_0450</name>
</gene>
<feature type="compositionally biased region" description="Basic and acidic residues" evidence="1">
    <location>
        <begin position="14"/>
        <end position="31"/>
    </location>
</feature>
<comment type="caution">
    <text evidence="2">The sequence shown here is derived from an EMBL/GenBank/DDBJ whole genome shotgun (WGS) entry which is preliminary data.</text>
</comment>